<accession>A0A2R5EIJ9</accession>
<gene>
    <name evidence="1" type="ORF">PAT3040_00872</name>
</gene>
<dbReference type="Proteomes" id="UP000245202">
    <property type="component" value="Unassembled WGS sequence"/>
</dbReference>
<evidence type="ECO:0000313" key="1">
    <source>
        <dbReference type="EMBL" id="GBG06347.1"/>
    </source>
</evidence>
<evidence type="ECO:0000313" key="2">
    <source>
        <dbReference type="Proteomes" id="UP000245202"/>
    </source>
</evidence>
<protein>
    <submittedName>
        <fullName evidence="1">Uncharacterized protein</fullName>
    </submittedName>
</protein>
<organism evidence="1 2">
    <name type="scientific">Paenibacillus agaridevorans</name>
    <dbReference type="NCBI Taxonomy" id="171404"/>
    <lineage>
        <taxon>Bacteria</taxon>
        <taxon>Bacillati</taxon>
        <taxon>Bacillota</taxon>
        <taxon>Bacilli</taxon>
        <taxon>Bacillales</taxon>
        <taxon>Paenibacillaceae</taxon>
        <taxon>Paenibacillus</taxon>
    </lineage>
</organism>
<sequence>MFTNEKLRMLINFVRNEKNLADLSENPSVWDELFLKNEAQIVEIGKIDKPGPGFMGELSNVSRTFEPERVSLKHVEFVTDIVEKESPRRQNFCRYQIGDICKNI</sequence>
<comment type="caution">
    <text evidence="1">The sequence shown here is derived from an EMBL/GenBank/DDBJ whole genome shotgun (WGS) entry which is preliminary data.</text>
</comment>
<dbReference type="EMBL" id="BDQX01000041">
    <property type="protein sequence ID" value="GBG06347.1"/>
    <property type="molecule type" value="Genomic_DNA"/>
</dbReference>
<reference evidence="1 2" key="1">
    <citation type="submission" date="2017-08" db="EMBL/GenBank/DDBJ databases">
        <title>Substantial Increase in Enzyme Production by Combined Drug-Resistance Mutations in Paenibacillus agaridevorans.</title>
        <authorList>
            <person name="Tanaka Y."/>
            <person name="Funane K."/>
            <person name="Hosaka T."/>
            <person name="Shiwa Y."/>
            <person name="Fujita N."/>
            <person name="Miyazaki T."/>
            <person name="Yoshikawa H."/>
            <person name="Murakami K."/>
            <person name="Kasahara K."/>
            <person name="Inaoka T."/>
            <person name="Hiraga Y."/>
            <person name="Ochi K."/>
        </authorList>
    </citation>
    <scope>NUCLEOTIDE SEQUENCE [LARGE SCALE GENOMIC DNA]</scope>
    <source>
        <strain evidence="1 2">T-3040</strain>
    </source>
</reference>
<keyword evidence="2" id="KW-1185">Reference proteome</keyword>
<name>A0A2R5EIJ9_9BACL</name>
<dbReference type="AlphaFoldDB" id="A0A2R5EIJ9"/>
<proteinExistence type="predicted"/>